<evidence type="ECO:0000256" key="5">
    <source>
        <dbReference type="ARBA" id="ARBA00023004"/>
    </source>
</evidence>
<name>A0A370QN98_9GAMM</name>
<evidence type="ECO:0000313" key="9">
    <source>
        <dbReference type="Proteomes" id="UP000254848"/>
    </source>
</evidence>
<dbReference type="RefSeq" id="WP_196238511.1">
    <property type="nucleotide sequence ID" value="NZ_QRAP01000006.1"/>
</dbReference>
<evidence type="ECO:0000256" key="6">
    <source>
        <dbReference type="RuleBase" id="RU364112"/>
    </source>
</evidence>
<evidence type="ECO:0000259" key="7">
    <source>
        <dbReference type="Pfam" id="PF03918"/>
    </source>
</evidence>
<comment type="caution">
    <text evidence="8">The sequence shown here is derived from an EMBL/GenBank/DDBJ whole genome shotgun (WGS) entry which is preliminary data.</text>
</comment>
<keyword evidence="3 6" id="KW-0479">Metal-binding</keyword>
<keyword evidence="9" id="KW-1185">Reference proteome</keyword>
<comment type="function">
    <text evidence="6">Possible subunit of a heme lyase.</text>
</comment>
<reference evidence="8 9" key="1">
    <citation type="submission" date="2018-07" db="EMBL/GenBank/DDBJ databases">
        <title>Genomic Encyclopedia of Type Strains, Phase IV (KMG-IV): sequencing the most valuable type-strain genomes for metagenomic binning, comparative biology and taxonomic classification.</title>
        <authorList>
            <person name="Goeker M."/>
        </authorList>
    </citation>
    <scope>NUCLEOTIDE SEQUENCE [LARGE SCALE GENOMIC DNA]</scope>
    <source>
        <strain evidence="8 9">DSM 103736</strain>
    </source>
</reference>
<dbReference type="Pfam" id="PF03918">
    <property type="entry name" value="CcmH"/>
    <property type="match status" value="1"/>
</dbReference>
<evidence type="ECO:0000256" key="4">
    <source>
        <dbReference type="ARBA" id="ARBA00022729"/>
    </source>
</evidence>
<evidence type="ECO:0000313" key="8">
    <source>
        <dbReference type="EMBL" id="RDK89843.1"/>
    </source>
</evidence>
<dbReference type="EMBL" id="QRAP01000006">
    <property type="protein sequence ID" value="RDK89843.1"/>
    <property type="molecule type" value="Genomic_DNA"/>
</dbReference>
<dbReference type="NCBIfam" id="TIGR03147">
    <property type="entry name" value="cyt_nit_nrfF"/>
    <property type="match status" value="1"/>
</dbReference>
<dbReference type="PANTHER" id="PTHR47870">
    <property type="entry name" value="CYTOCHROME C-TYPE BIOGENESIS PROTEIN CCMH"/>
    <property type="match status" value="1"/>
</dbReference>
<evidence type="ECO:0000256" key="1">
    <source>
        <dbReference type="ARBA" id="ARBA00010342"/>
    </source>
</evidence>
<keyword evidence="6" id="KW-1133">Transmembrane helix</keyword>
<keyword evidence="5 6" id="KW-0408">Iron</keyword>
<evidence type="ECO:0000256" key="2">
    <source>
        <dbReference type="ARBA" id="ARBA00022617"/>
    </source>
</evidence>
<dbReference type="PANTHER" id="PTHR47870:SF2">
    <property type="entry name" value="FORMATE-DEPENDENT NITRITE REDUCTASE COMPLEX SUBUNIT NRFF"/>
    <property type="match status" value="1"/>
</dbReference>
<protein>
    <recommendedName>
        <fullName evidence="6">Formate-dependent nitrite reductase complex subunit</fullName>
    </recommendedName>
</protein>
<dbReference type="Gene3D" id="1.10.8.640">
    <property type="entry name" value="Cytochrome C biogenesis protein"/>
    <property type="match status" value="1"/>
</dbReference>
<feature type="signal peptide" evidence="6">
    <location>
        <begin position="1"/>
        <end position="18"/>
    </location>
</feature>
<dbReference type="CDD" id="cd16378">
    <property type="entry name" value="CcmH_N"/>
    <property type="match status" value="1"/>
</dbReference>
<organism evidence="8 9">
    <name type="scientific">Enterobacillus tribolii</name>
    <dbReference type="NCBI Taxonomy" id="1487935"/>
    <lineage>
        <taxon>Bacteria</taxon>
        <taxon>Pseudomonadati</taxon>
        <taxon>Pseudomonadota</taxon>
        <taxon>Gammaproteobacteria</taxon>
        <taxon>Enterobacterales</taxon>
        <taxon>Hafniaceae</taxon>
        <taxon>Enterobacillus</taxon>
    </lineage>
</organism>
<proteinExistence type="inferred from homology"/>
<accession>A0A370QN98</accession>
<dbReference type="GO" id="GO:0046872">
    <property type="term" value="F:metal ion binding"/>
    <property type="evidence" value="ECO:0007669"/>
    <property type="project" value="UniProtKB-KW"/>
</dbReference>
<dbReference type="Proteomes" id="UP000254848">
    <property type="component" value="Unassembled WGS sequence"/>
</dbReference>
<keyword evidence="6" id="KW-0812">Transmembrane</keyword>
<feature type="domain" description="CcmH/CycL/Ccl2/NrfF N-terminal" evidence="7">
    <location>
        <begin position="7"/>
        <end position="133"/>
    </location>
</feature>
<sequence>MKSLILCLLFFLPLCVSAQIVDTWQFASPEQQKQAYDLARELRCPQCQNQNLMESNAPVAVTMRHEVFTLVEQGKSADEIVASMTQRYGEFVRYTPSLTRHTLLLWGAPLLLVGMAGGGWWLAMRRQRRAWRQEAEK</sequence>
<feature type="transmembrane region" description="Helical" evidence="6">
    <location>
        <begin position="103"/>
        <end position="123"/>
    </location>
</feature>
<dbReference type="AlphaFoldDB" id="A0A370QN98"/>
<keyword evidence="6" id="KW-0472">Membrane</keyword>
<dbReference type="InterPro" id="IPR005616">
    <property type="entry name" value="CcmH/CycL/Ccl2/NrfF_N"/>
</dbReference>
<keyword evidence="2 6" id="KW-0349">Heme</keyword>
<comment type="similarity">
    <text evidence="1 6">Belongs to the CcmH/CycL/Ccl2/NrfF family.</text>
</comment>
<keyword evidence="4 6" id="KW-0732">Signal</keyword>
<dbReference type="InterPro" id="IPR051263">
    <property type="entry name" value="C-type_cytochrome_biogenesis"/>
</dbReference>
<dbReference type="InterPro" id="IPR017565">
    <property type="entry name" value="For-dep_Cytc_NO2Rdtase_NrfF"/>
</dbReference>
<evidence type="ECO:0000256" key="3">
    <source>
        <dbReference type="ARBA" id="ARBA00022723"/>
    </source>
</evidence>
<dbReference type="GO" id="GO:0005886">
    <property type="term" value="C:plasma membrane"/>
    <property type="evidence" value="ECO:0007669"/>
    <property type="project" value="TreeGrafter"/>
</dbReference>
<gene>
    <name evidence="8" type="ORF">C8D90_10648</name>
</gene>
<dbReference type="InterPro" id="IPR038297">
    <property type="entry name" value="CcmH/CycL/NrfF/Ccl2_sf"/>
</dbReference>
<dbReference type="GO" id="GO:0017004">
    <property type="term" value="P:cytochrome complex assembly"/>
    <property type="evidence" value="ECO:0007669"/>
    <property type="project" value="UniProtKB-ARBA"/>
</dbReference>
<dbReference type="FunFam" id="1.10.8.640:FF:000001">
    <property type="entry name" value="Cytochrome c-type biogenesis protein"/>
    <property type="match status" value="1"/>
</dbReference>
<feature type="chain" id="PRO_5016479515" description="Formate-dependent nitrite reductase complex subunit" evidence="6">
    <location>
        <begin position="19"/>
        <end position="137"/>
    </location>
</feature>